<dbReference type="Gene3D" id="1.10.3970.10">
    <property type="entry name" value="BSD domain"/>
    <property type="match status" value="1"/>
</dbReference>
<dbReference type="Gene3D" id="2.30.30.100">
    <property type="match status" value="1"/>
</dbReference>
<feature type="compositionally biased region" description="Acidic residues" evidence="1">
    <location>
        <begin position="10"/>
        <end position="32"/>
    </location>
</feature>
<proteinExistence type="predicted"/>
<accession>A0ABQ7KKK5</accession>
<keyword evidence="5" id="KW-1185">Reference proteome</keyword>
<feature type="region of interest" description="Disordered" evidence="1">
    <location>
        <begin position="107"/>
        <end position="137"/>
    </location>
</feature>
<dbReference type="Pfam" id="PF03909">
    <property type="entry name" value="BSD"/>
    <property type="match status" value="1"/>
</dbReference>
<feature type="region of interest" description="Disordered" evidence="1">
    <location>
        <begin position="222"/>
        <end position="361"/>
    </location>
</feature>
<feature type="compositionally biased region" description="Basic and acidic residues" evidence="1">
    <location>
        <begin position="270"/>
        <end position="281"/>
    </location>
</feature>
<dbReference type="InterPro" id="IPR001163">
    <property type="entry name" value="Sm_dom_euk/arc"/>
</dbReference>
<feature type="domain" description="BSD" evidence="2">
    <location>
        <begin position="165"/>
        <end position="217"/>
    </location>
</feature>
<dbReference type="InterPro" id="IPR005607">
    <property type="entry name" value="BSD_dom"/>
</dbReference>
<evidence type="ECO:0008006" key="6">
    <source>
        <dbReference type="Google" id="ProtNLM"/>
    </source>
</evidence>
<feature type="region of interest" description="Disordered" evidence="1">
    <location>
        <begin position="1"/>
        <end position="39"/>
    </location>
</feature>
<evidence type="ECO:0000259" key="3">
    <source>
        <dbReference type="PROSITE" id="PS52002"/>
    </source>
</evidence>
<dbReference type="EMBL" id="JADBGQ010000010">
    <property type="protein sequence ID" value="KAG5374719.1"/>
    <property type="molecule type" value="Genomic_DNA"/>
</dbReference>
<gene>
    <name evidence="4" type="primary">A10p002100.1_BraROA</name>
    <name evidence="4" type="ORF">IGI04_039315</name>
</gene>
<comment type="caution">
    <text evidence="4">The sequence shown here is derived from an EMBL/GenBank/DDBJ whole genome shotgun (WGS) entry which is preliminary data.</text>
</comment>
<evidence type="ECO:0000313" key="4">
    <source>
        <dbReference type="EMBL" id="KAG5374719.1"/>
    </source>
</evidence>
<protein>
    <recommendedName>
        <fullName evidence="6">BSD domain-containing protein</fullName>
    </recommendedName>
</protein>
<dbReference type="SUPFAM" id="SSF50182">
    <property type="entry name" value="Sm-like ribonucleoproteins"/>
    <property type="match status" value="1"/>
</dbReference>
<dbReference type="CDD" id="cd01725">
    <property type="entry name" value="LSm2"/>
    <property type="match status" value="1"/>
</dbReference>
<organism evidence="4 5">
    <name type="scientific">Brassica rapa subsp. trilocularis</name>
    <dbReference type="NCBI Taxonomy" id="1813537"/>
    <lineage>
        <taxon>Eukaryota</taxon>
        <taxon>Viridiplantae</taxon>
        <taxon>Streptophyta</taxon>
        <taxon>Embryophyta</taxon>
        <taxon>Tracheophyta</taxon>
        <taxon>Spermatophyta</taxon>
        <taxon>Magnoliopsida</taxon>
        <taxon>eudicotyledons</taxon>
        <taxon>Gunneridae</taxon>
        <taxon>Pentapetalae</taxon>
        <taxon>rosids</taxon>
        <taxon>malvids</taxon>
        <taxon>Brassicales</taxon>
        <taxon>Brassicaceae</taxon>
        <taxon>Brassiceae</taxon>
        <taxon>Brassica</taxon>
    </lineage>
</organism>
<evidence type="ECO:0000313" key="5">
    <source>
        <dbReference type="Proteomes" id="UP000823674"/>
    </source>
</evidence>
<sequence length="500" mass="55139">MNFFTSVFSDDPDPPETESESDEQSNPNDDDGGWSFGGLMKTIADRSESVIETYRRDLEEFGTGLKKEIEVAQGSLGTVGHAIDELGSSVIKGTAEIIAQGKEAILAAGDNESDSSDNNTSGSNRRDSFSSKPYSRFDAQVRAVQGDVSTYSEEAEDDSDEYKKWESEFSLEEKGEEMEMLLEGNGEMRGVYKRVVPSVVDHETFWFRYFYKEELSWDIDDEEEETTEIVTKDVSRLKHEGSDDTGSGDVKDDVASADSVTEVSNVGLKTDTDSEEKKETGSEEVPESIIVVDAAPSPAADESLIQDSDKRHEAVPESDESAPSHEDSDKPDVAASSLAQGSGKPDGAASATTQEEDLGWDEIEDMSSIDDKEASRASGGSPNRAELRKWLSAAEEDEEDLSWDIEDDLFFSYFKDLVGQEVTVELKNDLAIRGTLHSVDQYLNIKLENTRVVDQDKYPHMLSVRNCFIRGSVVRYVQLPPDGVDVDLLHDAARREARGG</sequence>
<dbReference type="InterPro" id="IPR047575">
    <property type="entry name" value="Sm"/>
</dbReference>
<dbReference type="SMART" id="SM00651">
    <property type="entry name" value="Sm"/>
    <property type="match status" value="1"/>
</dbReference>
<dbReference type="InterPro" id="IPR035925">
    <property type="entry name" value="BSD_dom_sf"/>
</dbReference>
<dbReference type="SMART" id="SM00751">
    <property type="entry name" value="BSD"/>
    <property type="match status" value="1"/>
</dbReference>
<name>A0ABQ7KKK5_BRACM</name>
<dbReference type="PROSITE" id="PS52002">
    <property type="entry name" value="SM"/>
    <property type="match status" value="1"/>
</dbReference>
<dbReference type="InterPro" id="IPR051494">
    <property type="entry name" value="BSD_domain-containing"/>
</dbReference>
<feature type="compositionally biased region" description="Basic and acidic residues" evidence="1">
    <location>
        <begin position="230"/>
        <end position="242"/>
    </location>
</feature>
<dbReference type="Proteomes" id="UP000823674">
    <property type="component" value="Chromosome A10"/>
</dbReference>
<dbReference type="InterPro" id="IPR016654">
    <property type="entry name" value="U6_snRNA_Lsm2"/>
</dbReference>
<dbReference type="PROSITE" id="PS50858">
    <property type="entry name" value="BSD"/>
    <property type="match status" value="1"/>
</dbReference>
<dbReference type="Pfam" id="PF01423">
    <property type="entry name" value="LSM"/>
    <property type="match status" value="1"/>
</dbReference>
<dbReference type="SUPFAM" id="SSF140383">
    <property type="entry name" value="BSD domain-like"/>
    <property type="match status" value="1"/>
</dbReference>
<dbReference type="PANTHER" id="PTHR16019:SF5">
    <property type="entry name" value="BSD DOMAIN-CONTAINING PROTEIN 1"/>
    <property type="match status" value="1"/>
</dbReference>
<evidence type="ECO:0000259" key="2">
    <source>
        <dbReference type="PROSITE" id="PS50858"/>
    </source>
</evidence>
<reference evidence="4 5" key="1">
    <citation type="submission" date="2021-03" db="EMBL/GenBank/DDBJ databases">
        <authorList>
            <person name="King G.J."/>
            <person name="Bancroft I."/>
            <person name="Baten A."/>
            <person name="Bloomfield J."/>
            <person name="Borpatragohain P."/>
            <person name="He Z."/>
            <person name="Irish N."/>
            <person name="Irwin J."/>
            <person name="Liu K."/>
            <person name="Mauleon R.P."/>
            <person name="Moore J."/>
            <person name="Morris R."/>
            <person name="Ostergaard L."/>
            <person name="Wang B."/>
            <person name="Wells R."/>
        </authorList>
    </citation>
    <scope>NUCLEOTIDE SEQUENCE [LARGE SCALE GENOMIC DNA]</scope>
    <source>
        <strain evidence="4">R-o-18</strain>
        <tissue evidence="4">Leaf</tissue>
    </source>
</reference>
<dbReference type="InterPro" id="IPR010920">
    <property type="entry name" value="LSM_dom_sf"/>
</dbReference>
<dbReference type="PANTHER" id="PTHR16019">
    <property type="entry name" value="SYNAPSE-ASSOCIATED PROTEIN"/>
    <property type="match status" value="1"/>
</dbReference>
<evidence type="ECO:0000256" key="1">
    <source>
        <dbReference type="SAM" id="MobiDB-lite"/>
    </source>
</evidence>
<feature type="compositionally biased region" description="Basic and acidic residues" evidence="1">
    <location>
        <begin position="322"/>
        <end position="332"/>
    </location>
</feature>
<feature type="domain" description="Sm" evidence="3">
    <location>
        <begin position="409"/>
        <end position="483"/>
    </location>
</feature>